<dbReference type="OrthoDB" id="3545336at2759"/>
<keyword evidence="3" id="KW-1185">Reference proteome</keyword>
<dbReference type="EMBL" id="CAJHIA010000014">
    <property type="protein sequence ID" value="CAD6445152.1"/>
    <property type="molecule type" value="Genomic_DNA"/>
</dbReference>
<evidence type="ECO:0000256" key="1">
    <source>
        <dbReference type="SAM" id="MobiDB-lite"/>
    </source>
</evidence>
<reference evidence="2" key="1">
    <citation type="submission" date="2020-10" db="EMBL/GenBank/DDBJ databases">
        <authorList>
            <person name="Kusch S."/>
        </authorList>
    </citation>
    <scope>NUCLEOTIDE SEQUENCE</scope>
    <source>
        <strain evidence="2">SwB9</strain>
    </source>
</reference>
<name>A0A8H2VUL3_9HELO</name>
<dbReference type="AlphaFoldDB" id="A0A8H2VUL3"/>
<feature type="region of interest" description="Disordered" evidence="1">
    <location>
        <begin position="107"/>
        <end position="128"/>
    </location>
</feature>
<proteinExistence type="predicted"/>
<organism evidence="2 3">
    <name type="scientific">Sclerotinia trifoliorum</name>
    <dbReference type="NCBI Taxonomy" id="28548"/>
    <lineage>
        <taxon>Eukaryota</taxon>
        <taxon>Fungi</taxon>
        <taxon>Dikarya</taxon>
        <taxon>Ascomycota</taxon>
        <taxon>Pezizomycotina</taxon>
        <taxon>Leotiomycetes</taxon>
        <taxon>Helotiales</taxon>
        <taxon>Sclerotiniaceae</taxon>
        <taxon>Sclerotinia</taxon>
    </lineage>
</organism>
<evidence type="ECO:0000313" key="3">
    <source>
        <dbReference type="Proteomes" id="UP000624404"/>
    </source>
</evidence>
<accession>A0A8H2VUL3</accession>
<dbReference type="Proteomes" id="UP000624404">
    <property type="component" value="Unassembled WGS sequence"/>
</dbReference>
<protein>
    <submittedName>
        <fullName evidence="2">B5857f28-2868-4ff3-8a75-9f39b162a3a3-CDS</fullName>
    </submittedName>
</protein>
<feature type="compositionally biased region" description="Basic and acidic residues" evidence="1">
    <location>
        <begin position="114"/>
        <end position="128"/>
    </location>
</feature>
<gene>
    <name evidence="2" type="ORF">SCLTRI_LOCUS4944</name>
</gene>
<comment type="caution">
    <text evidence="2">The sequence shown here is derived from an EMBL/GenBank/DDBJ whole genome shotgun (WGS) entry which is preliminary data.</text>
</comment>
<sequence>MENSLLAQHLYNTSYQATNSDTEIESLYDGLYGAESELTSSSSSFYDAASSKESLIPLSENHSPTSSSPYPSLHCPARLDWHDIDQPLSKNFANDLWLKTRRPIAASDSDEDTESFKKQKDTHRDTSSKLEADYNKIFEYLTPTSSPKPLDTLEQSSPTTTAISCTEISPSGTIENLTVTPTMSPLNLYRGIVTQTQSQAQYAYIVLHDAIPVAAESLAITTVTGVYITLEEANSFVERVAEETCRDVPEEHLTLLIDDGAYGFDILDMERHVLHRVYIEKQAIRGDWSEPTEIEEMGVLRGQEGEAEIFDGLANLSL</sequence>
<evidence type="ECO:0000313" key="2">
    <source>
        <dbReference type="EMBL" id="CAD6445152.1"/>
    </source>
</evidence>